<dbReference type="RefSeq" id="WP_143420352.1">
    <property type="nucleotide sequence ID" value="NZ_FZNQ01000004.1"/>
</dbReference>
<dbReference type="InterPro" id="IPR006311">
    <property type="entry name" value="TAT_signal"/>
</dbReference>
<evidence type="ECO:0000313" key="2">
    <source>
        <dbReference type="Proteomes" id="UP000198397"/>
    </source>
</evidence>
<dbReference type="InterPro" id="IPR015943">
    <property type="entry name" value="WD40/YVTN_repeat-like_dom_sf"/>
</dbReference>
<evidence type="ECO:0000313" key="1">
    <source>
        <dbReference type="EMBL" id="SNR38964.1"/>
    </source>
</evidence>
<dbReference type="OrthoDB" id="359554at2157"/>
<accession>A0A238VXV0</accession>
<gene>
    <name evidence="1" type="ORF">SAMN06264855_104188</name>
</gene>
<proteinExistence type="predicted"/>
<dbReference type="Proteomes" id="UP000198397">
    <property type="component" value="Unassembled WGS sequence"/>
</dbReference>
<dbReference type="AlphaFoldDB" id="A0A238VXV0"/>
<organism evidence="1 2">
    <name type="scientific">Halorubrum vacuolatum</name>
    <name type="common">Natronobacterium vacuolatum</name>
    <dbReference type="NCBI Taxonomy" id="63740"/>
    <lineage>
        <taxon>Archaea</taxon>
        <taxon>Methanobacteriati</taxon>
        <taxon>Methanobacteriota</taxon>
        <taxon>Stenosarchaea group</taxon>
        <taxon>Halobacteria</taxon>
        <taxon>Halobacteriales</taxon>
        <taxon>Haloferacaceae</taxon>
        <taxon>Halorubrum</taxon>
    </lineage>
</organism>
<dbReference type="Gene3D" id="2.130.10.10">
    <property type="entry name" value="YVTN repeat-like/Quinoprotein amine dehydrogenase"/>
    <property type="match status" value="1"/>
</dbReference>
<dbReference type="SUPFAM" id="SSF63825">
    <property type="entry name" value="YWTD domain"/>
    <property type="match status" value="1"/>
</dbReference>
<protein>
    <submittedName>
        <fullName evidence="1">Uncharacterized protein</fullName>
    </submittedName>
</protein>
<keyword evidence="2" id="KW-1185">Reference proteome</keyword>
<dbReference type="SUPFAM" id="SSF101898">
    <property type="entry name" value="NHL repeat"/>
    <property type="match status" value="1"/>
</dbReference>
<sequence>MQQRQQNDTHWGRIDRRAVLKGIGAMGAIGALGTGLTGSAMATNGDNEIVVIGNIAFIPNSEEATVSKVDLDAQTAIARYSTLTGDEAGAASPSAWRVSRIDLDSEGNAWVPNSGTGAGGGDLQSSLVRIAREGGEPGVTTSDDHDTILDFDDEVRTQSWVIGGEGDMPRTVTVDENDDIWVGFYGGEYVQKYTYDETDGLQPDGDEIDVSPYTPYDADYQDGTLYLSCRDSSPFDGVAAVLTIDASSGEVTNLEYEPEGDDSNPYSVFVDANGYVWVSAMTNFGNAGQERFLSKFDGDEWLHYDLNDKTDQDLLQFRGIVEYDGLVWVTADNGFAVGFDPEDEEVDQVVSIADGDETPPIGLAVDPEDRVWSILRSDGLDNGSLGQVIGDDAGARIGVGERPYAYGDFTIQVEVRDPSGCTPGFWKQPAYRNEVWTDDDTYGPSDLVSEVFELAVDEGGRGRNTVDFTEMTLYEALGGGGGPGVPGAQQILLRAATAGLLNIQHEDVNYPKTAPQLIAEVNAALATEDREEILALAHELDGLNNEGCSINAFGESK</sequence>
<dbReference type="PROSITE" id="PS51318">
    <property type="entry name" value="TAT"/>
    <property type="match status" value="1"/>
</dbReference>
<reference evidence="1 2" key="1">
    <citation type="submission" date="2017-06" db="EMBL/GenBank/DDBJ databases">
        <authorList>
            <person name="Kim H.J."/>
            <person name="Triplett B.A."/>
        </authorList>
    </citation>
    <scope>NUCLEOTIDE SEQUENCE [LARGE SCALE GENOMIC DNA]</scope>
    <source>
        <strain evidence="1 2">DSM 8800</strain>
    </source>
</reference>
<name>A0A238VXV0_HALVU</name>
<dbReference type="EMBL" id="FZNQ01000004">
    <property type="protein sequence ID" value="SNR38964.1"/>
    <property type="molecule type" value="Genomic_DNA"/>
</dbReference>